<protein>
    <submittedName>
        <fullName evidence="1">Uncharacterized protein</fullName>
    </submittedName>
</protein>
<proteinExistence type="predicted"/>
<accession>A0ACB9WL59</accession>
<name>A0ACB9WL59_CHAAC</name>
<reference evidence="1" key="1">
    <citation type="submission" date="2022-05" db="EMBL/GenBank/DDBJ databases">
        <title>Chromosome-level genome of Chaenocephalus aceratus.</title>
        <authorList>
            <person name="Park H."/>
        </authorList>
    </citation>
    <scope>NUCLEOTIDE SEQUENCE</scope>
    <source>
        <strain evidence="1">KU_202001</strain>
    </source>
</reference>
<dbReference type="EMBL" id="CM043798">
    <property type="protein sequence ID" value="KAI4813851.1"/>
    <property type="molecule type" value="Genomic_DNA"/>
</dbReference>
<organism evidence="1 2">
    <name type="scientific">Chaenocephalus aceratus</name>
    <name type="common">Blackfin icefish</name>
    <name type="synonym">Chaenichthys aceratus</name>
    <dbReference type="NCBI Taxonomy" id="36190"/>
    <lineage>
        <taxon>Eukaryota</taxon>
        <taxon>Metazoa</taxon>
        <taxon>Chordata</taxon>
        <taxon>Craniata</taxon>
        <taxon>Vertebrata</taxon>
        <taxon>Euteleostomi</taxon>
        <taxon>Actinopterygii</taxon>
        <taxon>Neopterygii</taxon>
        <taxon>Teleostei</taxon>
        <taxon>Neoteleostei</taxon>
        <taxon>Acanthomorphata</taxon>
        <taxon>Eupercaria</taxon>
        <taxon>Perciformes</taxon>
        <taxon>Notothenioidei</taxon>
        <taxon>Channichthyidae</taxon>
        <taxon>Chaenocephalus</taxon>
    </lineage>
</organism>
<comment type="caution">
    <text evidence="1">The sequence shown here is derived from an EMBL/GenBank/DDBJ whole genome shotgun (WGS) entry which is preliminary data.</text>
</comment>
<keyword evidence="2" id="KW-1185">Reference proteome</keyword>
<dbReference type="Proteomes" id="UP001057452">
    <property type="component" value="Chromosome 14"/>
</dbReference>
<gene>
    <name evidence="1" type="ORF">KUCAC02_003073</name>
</gene>
<evidence type="ECO:0000313" key="1">
    <source>
        <dbReference type="EMBL" id="KAI4813851.1"/>
    </source>
</evidence>
<sequence>MVFAPSWPVFCALFLIVGMGQISNYVAAFVLGSEILSPKVRTIYSTAGVSLFFAAGYMFLPLLAYFLRDWRMLLLPHLAWLPLCASLVVGIGVFA</sequence>
<evidence type="ECO:0000313" key="2">
    <source>
        <dbReference type="Proteomes" id="UP001057452"/>
    </source>
</evidence>